<reference evidence="2" key="1">
    <citation type="journal article" date="2019" name="Int. J. Syst. Evol. Microbiol.">
        <title>The Global Catalogue of Microorganisms (GCM) 10K type strain sequencing project: providing services to taxonomists for standard genome sequencing and annotation.</title>
        <authorList>
            <consortium name="The Broad Institute Genomics Platform"/>
            <consortium name="The Broad Institute Genome Sequencing Center for Infectious Disease"/>
            <person name="Wu L."/>
            <person name="Ma J."/>
        </authorList>
    </citation>
    <scope>NUCLEOTIDE SEQUENCE [LARGE SCALE GENOMIC DNA]</scope>
    <source>
        <strain evidence="2">CCUG 42722</strain>
    </source>
</reference>
<dbReference type="EMBL" id="JBHSFI010000008">
    <property type="protein sequence ID" value="MFC4631293.1"/>
    <property type="molecule type" value="Genomic_DNA"/>
</dbReference>
<evidence type="ECO:0000313" key="1">
    <source>
        <dbReference type="EMBL" id="MFC4631293.1"/>
    </source>
</evidence>
<dbReference type="RefSeq" id="WP_377140346.1">
    <property type="nucleotide sequence ID" value="NZ_JBHSFI010000008.1"/>
</dbReference>
<comment type="caution">
    <text evidence="1">The sequence shown here is derived from an EMBL/GenBank/DDBJ whole genome shotgun (WGS) entry which is preliminary data.</text>
</comment>
<sequence>MKHTTRHLTAVPARPAHHVEAFVLEVHRTHTSWCYWPAQPGQRERLEDSEAQAGTYPVRAETSPDGEQLAVVDLDTLVTRRTTWWWIFPRIERPYACTVSDVAWSADEVADGMAAMTDDDGTPLATWRHLDTEEATR</sequence>
<protein>
    <submittedName>
        <fullName evidence="1">Uncharacterized protein</fullName>
    </submittedName>
</protein>
<evidence type="ECO:0000313" key="2">
    <source>
        <dbReference type="Proteomes" id="UP001596011"/>
    </source>
</evidence>
<dbReference type="Proteomes" id="UP001596011">
    <property type="component" value="Unassembled WGS sequence"/>
</dbReference>
<accession>A0ABV9HP03</accession>
<proteinExistence type="predicted"/>
<name>A0ABV9HP03_9MICO</name>
<organism evidence="1 2">
    <name type="scientific">Promicromonospora alba</name>
    <dbReference type="NCBI Taxonomy" id="1616110"/>
    <lineage>
        <taxon>Bacteria</taxon>
        <taxon>Bacillati</taxon>
        <taxon>Actinomycetota</taxon>
        <taxon>Actinomycetes</taxon>
        <taxon>Micrococcales</taxon>
        <taxon>Promicromonosporaceae</taxon>
        <taxon>Promicromonospora</taxon>
    </lineage>
</organism>
<keyword evidence="2" id="KW-1185">Reference proteome</keyword>
<gene>
    <name evidence="1" type="ORF">ACFO6V_23815</name>
</gene>